<dbReference type="SUPFAM" id="SSF57716">
    <property type="entry name" value="Glucocorticoid receptor-like (DNA-binding domain)"/>
    <property type="match status" value="1"/>
</dbReference>
<dbReference type="GO" id="GO:0003700">
    <property type="term" value="F:DNA-binding transcription factor activity"/>
    <property type="evidence" value="ECO:0007669"/>
    <property type="project" value="InterPro"/>
</dbReference>
<dbReference type="PANTHER" id="PTHR47519">
    <property type="entry name" value="NUCLEAR HORMONE RECEPTOR FAMILY MEMBER NHR-31-RELATED"/>
    <property type="match status" value="1"/>
</dbReference>
<evidence type="ECO:0000256" key="7">
    <source>
        <dbReference type="ARBA" id="ARBA00023170"/>
    </source>
</evidence>
<evidence type="ECO:0000256" key="3">
    <source>
        <dbReference type="ARBA" id="ARBA00022833"/>
    </source>
</evidence>
<dbReference type="PROSITE" id="PS00031">
    <property type="entry name" value="NUCLEAR_REC_DBD_1"/>
    <property type="match status" value="1"/>
</dbReference>
<evidence type="ECO:0000256" key="2">
    <source>
        <dbReference type="ARBA" id="ARBA00022771"/>
    </source>
</evidence>
<keyword evidence="2" id="KW-0863">Zinc-finger</keyword>
<organism evidence="10 11">
    <name type="scientific">Steinernema glaseri</name>
    <dbReference type="NCBI Taxonomy" id="37863"/>
    <lineage>
        <taxon>Eukaryota</taxon>
        <taxon>Metazoa</taxon>
        <taxon>Ecdysozoa</taxon>
        <taxon>Nematoda</taxon>
        <taxon>Chromadorea</taxon>
        <taxon>Rhabditida</taxon>
        <taxon>Tylenchina</taxon>
        <taxon>Panagrolaimomorpha</taxon>
        <taxon>Strongyloidoidea</taxon>
        <taxon>Steinernematidae</taxon>
        <taxon>Steinernema</taxon>
    </lineage>
</organism>
<keyword evidence="4" id="KW-0805">Transcription regulation</keyword>
<evidence type="ECO:0000259" key="9">
    <source>
        <dbReference type="PROSITE" id="PS51030"/>
    </source>
</evidence>
<dbReference type="PROSITE" id="PS51030">
    <property type="entry name" value="NUCLEAR_REC_DBD_2"/>
    <property type="match status" value="1"/>
</dbReference>
<evidence type="ECO:0000256" key="1">
    <source>
        <dbReference type="ARBA" id="ARBA00022723"/>
    </source>
</evidence>
<evidence type="ECO:0000256" key="6">
    <source>
        <dbReference type="ARBA" id="ARBA00023163"/>
    </source>
</evidence>
<dbReference type="Pfam" id="PF00105">
    <property type="entry name" value="zf-C4"/>
    <property type="match status" value="1"/>
</dbReference>
<keyword evidence="10" id="KW-1185">Reference proteome</keyword>
<dbReference type="InterPro" id="IPR052496">
    <property type="entry name" value="Orphan_Nuclear_Rcpt"/>
</dbReference>
<keyword evidence="8" id="KW-0539">Nucleus</keyword>
<dbReference type="AlphaFoldDB" id="A0A1I8AM74"/>
<dbReference type="Gene3D" id="3.30.50.10">
    <property type="entry name" value="Erythroid Transcription Factor GATA-1, subunit A"/>
    <property type="match status" value="1"/>
</dbReference>
<evidence type="ECO:0000256" key="8">
    <source>
        <dbReference type="ARBA" id="ARBA00023242"/>
    </source>
</evidence>
<proteinExistence type="predicted"/>
<keyword evidence="3" id="KW-0862">Zinc</keyword>
<feature type="domain" description="Nuclear receptor" evidence="9">
    <location>
        <begin position="55"/>
        <end position="84"/>
    </location>
</feature>
<keyword evidence="5" id="KW-0238">DNA-binding</keyword>
<dbReference type="PRINTS" id="PR00047">
    <property type="entry name" value="STROIDFINGER"/>
</dbReference>
<reference evidence="11" key="1">
    <citation type="submission" date="2016-11" db="UniProtKB">
        <authorList>
            <consortium name="WormBaseParasite"/>
        </authorList>
    </citation>
    <scope>IDENTIFICATION</scope>
</reference>
<dbReference type="PANTHER" id="PTHR47519:SF5">
    <property type="entry name" value="NUCLEAR HORMONE RECEPTOR E75"/>
    <property type="match status" value="1"/>
</dbReference>
<evidence type="ECO:0000313" key="11">
    <source>
        <dbReference type="WBParaSite" id="L893_g6874.t1"/>
    </source>
</evidence>
<keyword evidence="6" id="KW-0804">Transcription</keyword>
<sequence length="84" mass="9166">MIGGNTTETSLARSHQCFARSVGHNTASVVQQQQKRSVEQLQQPSCAMDTATQGTSRCSVCGDRSAGRHYKVLACLGCKTFFRR</sequence>
<accession>A0A1I8AM74</accession>
<dbReference type="InterPro" id="IPR013088">
    <property type="entry name" value="Znf_NHR/GATA"/>
</dbReference>
<evidence type="ECO:0000256" key="4">
    <source>
        <dbReference type="ARBA" id="ARBA00023015"/>
    </source>
</evidence>
<name>A0A1I8AM74_9BILA</name>
<evidence type="ECO:0000256" key="5">
    <source>
        <dbReference type="ARBA" id="ARBA00023125"/>
    </source>
</evidence>
<evidence type="ECO:0000313" key="10">
    <source>
        <dbReference type="Proteomes" id="UP000095287"/>
    </source>
</evidence>
<protein>
    <submittedName>
        <fullName evidence="11">Nuclear receptor domain-containing protein</fullName>
    </submittedName>
</protein>
<keyword evidence="1" id="KW-0479">Metal-binding</keyword>
<dbReference type="Proteomes" id="UP000095287">
    <property type="component" value="Unplaced"/>
</dbReference>
<keyword evidence="7" id="KW-0675">Receptor</keyword>
<dbReference type="GO" id="GO:0008270">
    <property type="term" value="F:zinc ion binding"/>
    <property type="evidence" value="ECO:0007669"/>
    <property type="project" value="UniProtKB-KW"/>
</dbReference>
<dbReference type="GO" id="GO:0043565">
    <property type="term" value="F:sequence-specific DNA binding"/>
    <property type="evidence" value="ECO:0007669"/>
    <property type="project" value="InterPro"/>
</dbReference>
<dbReference type="WBParaSite" id="L893_g6874.t1">
    <property type="protein sequence ID" value="L893_g6874.t1"/>
    <property type="gene ID" value="L893_g6874"/>
</dbReference>
<dbReference type="InterPro" id="IPR001628">
    <property type="entry name" value="Znf_hrmn_rcpt"/>
</dbReference>